<feature type="compositionally biased region" description="Polar residues" evidence="1">
    <location>
        <begin position="432"/>
        <end position="441"/>
    </location>
</feature>
<name>A0A8T3VHN1_9EURY</name>
<feature type="region of interest" description="Disordered" evidence="1">
    <location>
        <begin position="393"/>
        <end position="441"/>
    </location>
</feature>
<dbReference type="CDD" id="cd19958">
    <property type="entry name" value="pyocin_knob"/>
    <property type="match status" value="1"/>
</dbReference>
<gene>
    <name evidence="2" type="ORF">E7Z73_07910</name>
</gene>
<feature type="compositionally biased region" description="Polar residues" evidence="1">
    <location>
        <begin position="398"/>
        <end position="417"/>
    </location>
</feature>
<dbReference type="InterPro" id="IPR054500">
    <property type="entry name" value="Phage_fiber_rpt"/>
</dbReference>
<accession>A0A8T3VHN1</accession>
<organism evidence="2 3">
    <name type="scientific">Methanobrevibacter millerae</name>
    <dbReference type="NCBI Taxonomy" id="230361"/>
    <lineage>
        <taxon>Archaea</taxon>
        <taxon>Methanobacteriati</taxon>
        <taxon>Methanobacteriota</taxon>
        <taxon>Methanomada group</taxon>
        <taxon>Methanobacteria</taxon>
        <taxon>Methanobacteriales</taxon>
        <taxon>Methanobacteriaceae</taxon>
        <taxon>Methanobrevibacter</taxon>
    </lineage>
</organism>
<evidence type="ECO:0000256" key="1">
    <source>
        <dbReference type="SAM" id="MobiDB-lite"/>
    </source>
</evidence>
<evidence type="ECO:0000313" key="2">
    <source>
        <dbReference type="EMBL" id="MBE6505646.1"/>
    </source>
</evidence>
<proteinExistence type="predicted"/>
<comment type="caution">
    <text evidence="2">The sequence shown here is derived from an EMBL/GenBank/DDBJ whole genome shotgun (WGS) entry which is preliminary data.</text>
</comment>
<feature type="compositionally biased region" description="Polar residues" evidence="1">
    <location>
        <begin position="466"/>
        <end position="483"/>
    </location>
</feature>
<dbReference type="RefSeq" id="WP_303737294.1">
    <property type="nucleotide sequence ID" value="NZ_SUTE01000061.1"/>
</dbReference>
<evidence type="ECO:0000313" key="3">
    <source>
        <dbReference type="Proteomes" id="UP000762703"/>
    </source>
</evidence>
<reference evidence="2" key="1">
    <citation type="submission" date="2019-04" db="EMBL/GenBank/DDBJ databases">
        <title>Evolution of Biomass-Degrading Anaerobic Consortia Revealed by Metagenomics.</title>
        <authorList>
            <person name="Peng X."/>
        </authorList>
    </citation>
    <scope>NUCLEOTIDE SEQUENCE</scope>
    <source>
        <strain evidence="2">SIG12</strain>
    </source>
</reference>
<dbReference type="Proteomes" id="UP000762703">
    <property type="component" value="Unassembled WGS sequence"/>
</dbReference>
<feature type="region of interest" description="Disordered" evidence="1">
    <location>
        <begin position="462"/>
        <end position="483"/>
    </location>
</feature>
<sequence>MTKLTNAEKDKLDNTCGNLRVTKLGTHVKSLEDFVNEGALATRANDVTSAINELYGMIANNECADIQIPPPGFFTLFGNDEDGKLYVYYNDEEHPPIFHHVETPGELEGTLYLYIADPEGENHFEMEIGHYIAVKHLDNYYTKAEIDAGYAIKNHASTANTYGLGSTSKYGHVKTINGLTQASHADGLALSAYQGKVLKTAVDEKVVTVEKQSSAEQGYAATYVVKQNGSQVGVKINIPKDFLVKSTSVKTCTTANQPVNGYEVGDIYIDWVVNSKDNTATDEHLYLRAKDIGSYPPDEVTLTIENNQFKIKNGGVGSTQLAKDSVITDKIKDSNVTTAKIKDGNVTTVKIKDDNVTTPKIKDSNITTDKIADGAVTNDKVTSITKNKISDFSHAHGNLQNDGKVGTSNNENKNVVTDGNGKITTEAKPTVPTANSTASNIKMDGTQSAGSLSTFAKADHVHPTDTSRASTDVATQSANGLMSSSDKTKLDGIATGANKTTIDSALSTTSTNPVQNKVIKAKIDTLATKEEVDDIIAGDIDLTGYVKDTDSRLADDRIPKVIEIDGTVNEPYDLDLVYGTGFYIGNRGGNKTSLHTPDDTYGSRYVLLVQAFGLNTYIKQVFTFLNNGKTYTRFKTTGNWSSWTEISYNGHTHHDTDIDWEGVALANQVSPLDMAMFEELSANRLAFLSGDNIIFEYSTDGGSTWTEGYNDADGKTKKLKLVTTSERFSGGNGATKSVNNQARITLKAGEANVASKIYMYTRKLMIYFSTAGSRGCKCKVETSTYGTPSAWTTIGTYNIDGYSGWNSIPLALTLGGFASQTNGTRIQNIRLTFSCTTIGNYNFEIQKIRLFGETCWTSPSTMATNGHMYTFDENGDVTFPAKIIKSGGTSAQFLKANGDIDSTTYVSGAGTGLTKDGVNLKHSNSVTADTTGNFKKLTYDSQGHITGTVNVQASDLPTHSHGASDLPTSSTSAKGIVKLVNDLTTGGTDKALTAEQGKVLNVALGGKIDTAGTSMEKDGTTLGVKSSGITATQLASNAVTTDKINVKAVTTAKIDDGAVTATQLESTVQKKSFVSLITLGTSEGTDNIDNLYAASDQGRYYCKAGNIGNLGGTLPPGWTTASNKHMLLLVYNNNSSKTIQEAFQISASTNTTLKRFWRMYTDYPTSVKWSDWQEVYTDKTIPSASTSQAGIVELVNDVTTGGTDKALTAEQGKVLNTAISNARVFKAYIRYNNNTAEAPSDLSNMSMVHGNKIYFGCTDQNNDYLEGYVYVDFNDGASFTKYTLSYGWYAMTLSNAGIYNIRVYFADSVNRIVASGMCHVNVS</sequence>
<dbReference type="EMBL" id="SUTE01000061">
    <property type="protein sequence ID" value="MBE6505646.1"/>
    <property type="molecule type" value="Genomic_DNA"/>
</dbReference>
<protein>
    <submittedName>
        <fullName evidence="2">Uncharacterized protein</fullName>
    </submittedName>
</protein>
<dbReference type="Pfam" id="PF22337">
    <property type="entry name" value="Phage_fiber_rpt"/>
    <property type="match status" value="3"/>
</dbReference>